<keyword evidence="1" id="KW-0808">Transferase</keyword>
<dbReference type="SUPFAM" id="SSF55729">
    <property type="entry name" value="Acyl-CoA N-acyltransferases (Nat)"/>
    <property type="match status" value="1"/>
</dbReference>
<evidence type="ECO:0000313" key="2">
    <source>
        <dbReference type="Proteomes" id="UP000318384"/>
    </source>
</evidence>
<reference evidence="1 2" key="1">
    <citation type="submission" date="2019-03" db="EMBL/GenBank/DDBJ databases">
        <title>Deep-cultivation of Planctomycetes and their phenomic and genomic characterization uncovers novel biology.</title>
        <authorList>
            <person name="Wiegand S."/>
            <person name="Jogler M."/>
            <person name="Boedeker C."/>
            <person name="Pinto D."/>
            <person name="Vollmers J."/>
            <person name="Rivas-Marin E."/>
            <person name="Kohn T."/>
            <person name="Peeters S.H."/>
            <person name="Heuer A."/>
            <person name="Rast P."/>
            <person name="Oberbeckmann S."/>
            <person name="Bunk B."/>
            <person name="Jeske O."/>
            <person name="Meyerdierks A."/>
            <person name="Storesund J.E."/>
            <person name="Kallscheuer N."/>
            <person name="Luecker S."/>
            <person name="Lage O.M."/>
            <person name="Pohl T."/>
            <person name="Merkel B.J."/>
            <person name="Hornburger P."/>
            <person name="Mueller R.-W."/>
            <person name="Bruemmer F."/>
            <person name="Labrenz M."/>
            <person name="Spormann A.M."/>
            <person name="Op den Camp H."/>
            <person name="Overmann J."/>
            <person name="Amann R."/>
            <person name="Jetten M.S.M."/>
            <person name="Mascher T."/>
            <person name="Medema M.H."/>
            <person name="Devos D.P."/>
            <person name="Kaster A.-K."/>
            <person name="Ovreas L."/>
            <person name="Rohde M."/>
            <person name="Galperin M.Y."/>
            <person name="Jogler C."/>
        </authorList>
    </citation>
    <scope>NUCLEOTIDE SEQUENCE [LARGE SCALE GENOMIC DNA]</scope>
    <source>
        <strain evidence="1 2">V202</strain>
    </source>
</reference>
<keyword evidence="2" id="KW-1185">Reference proteome</keyword>
<accession>A0A517X0C7</accession>
<dbReference type="InterPro" id="IPR016181">
    <property type="entry name" value="Acyl_CoA_acyltransferase"/>
</dbReference>
<dbReference type="EMBL" id="CP037422">
    <property type="protein sequence ID" value="QDU10960.1"/>
    <property type="molecule type" value="Genomic_DNA"/>
</dbReference>
<dbReference type="RefSeq" id="WP_145178820.1">
    <property type="nucleotide sequence ID" value="NZ_CP037422.1"/>
</dbReference>
<sequence length="309" mass="35726">MNSKLTPFPQRAFYYSPLSFLRGHETEITDSVLNQHAHSKSNGDLQCFGDGVQLWFKKLEWDSRYFNCSTFRLDYIDWDTNIENPEIQIAETILAFQSELYEKYQSYYLFSEVPSEDTIVLQAFGLAKMRLIETRITYFYNYSEKINLVQNHPVRMASEIDIPNLRQVAIHARNDFDRFHADPFFSTDTADQFIAEYVEQCVKGLTDIVLVPAVDEALPGAFVCGAVNVDSLQEIRVGRLVLVAVSEARRGWYRWLNSALMLWMQEQGMSCIVNTTQSTNRAVIHVCESMGYQYGRSAHLFATYQKTPY</sequence>
<organism evidence="1 2">
    <name type="scientific">Gimesia aquarii</name>
    <dbReference type="NCBI Taxonomy" id="2527964"/>
    <lineage>
        <taxon>Bacteria</taxon>
        <taxon>Pseudomonadati</taxon>
        <taxon>Planctomycetota</taxon>
        <taxon>Planctomycetia</taxon>
        <taxon>Planctomycetales</taxon>
        <taxon>Planctomycetaceae</taxon>
        <taxon>Gimesia</taxon>
    </lineage>
</organism>
<dbReference type="OrthoDB" id="873850at2"/>
<proteinExistence type="predicted"/>
<gene>
    <name evidence="1" type="ORF">V202x_43740</name>
</gene>
<dbReference type="Gene3D" id="3.40.630.30">
    <property type="match status" value="1"/>
</dbReference>
<protein>
    <submittedName>
        <fullName evidence="1">TDP-fucosamine acetyltransferase</fullName>
    </submittedName>
</protein>
<name>A0A517X0C7_9PLAN</name>
<dbReference type="AlphaFoldDB" id="A0A517X0C7"/>
<dbReference type="Proteomes" id="UP000318384">
    <property type="component" value="Chromosome"/>
</dbReference>
<dbReference type="GO" id="GO:0016740">
    <property type="term" value="F:transferase activity"/>
    <property type="evidence" value="ECO:0007669"/>
    <property type="project" value="UniProtKB-KW"/>
</dbReference>
<evidence type="ECO:0000313" key="1">
    <source>
        <dbReference type="EMBL" id="QDU10960.1"/>
    </source>
</evidence>